<dbReference type="InterPro" id="IPR015797">
    <property type="entry name" value="NUDIX_hydrolase-like_dom_sf"/>
</dbReference>
<keyword evidence="12" id="KW-1185">Reference proteome</keyword>
<dbReference type="CDD" id="cd04661">
    <property type="entry name" value="NUDIX_MRP_L46"/>
    <property type="match status" value="1"/>
</dbReference>
<keyword evidence="3" id="KW-0378">Hydrolase</keyword>
<dbReference type="GO" id="GO:0005743">
    <property type="term" value="C:mitochondrial inner membrane"/>
    <property type="evidence" value="ECO:0007669"/>
    <property type="project" value="UniProtKB-ARBA"/>
</dbReference>
<keyword evidence="4" id="KW-0809">Transit peptide</keyword>
<dbReference type="EMBL" id="RBNI01003211">
    <property type="protein sequence ID" value="RUP48588.1"/>
    <property type="molecule type" value="Genomic_DNA"/>
</dbReference>
<evidence type="ECO:0000313" key="12">
    <source>
        <dbReference type="Proteomes" id="UP000268093"/>
    </source>
</evidence>
<dbReference type="OrthoDB" id="414075at2759"/>
<dbReference type="GO" id="GO:0003735">
    <property type="term" value="F:structural constituent of ribosome"/>
    <property type="evidence" value="ECO:0007669"/>
    <property type="project" value="InterPro"/>
</dbReference>
<reference evidence="11 12" key="1">
    <citation type="journal article" date="2018" name="New Phytol.">
        <title>Phylogenomics of Endogonaceae and evolution of mycorrhizas within Mucoromycota.</title>
        <authorList>
            <person name="Chang Y."/>
            <person name="Desiro A."/>
            <person name="Na H."/>
            <person name="Sandor L."/>
            <person name="Lipzen A."/>
            <person name="Clum A."/>
            <person name="Barry K."/>
            <person name="Grigoriev I.V."/>
            <person name="Martin F.M."/>
            <person name="Stajich J.E."/>
            <person name="Smith M.E."/>
            <person name="Bonito G."/>
            <person name="Spatafora J.W."/>
        </authorList>
    </citation>
    <scope>NUCLEOTIDE SEQUENCE [LARGE SCALE GENOMIC DNA]</scope>
    <source>
        <strain evidence="11 12">GMNB39</strain>
    </source>
</reference>
<dbReference type="PANTHER" id="PTHR13124">
    <property type="entry name" value="39S RIBOSOMAL PROTEIN L46, MITOCHONDRIAL PRECURSOR-RELATED"/>
    <property type="match status" value="1"/>
</dbReference>
<dbReference type="InterPro" id="IPR000086">
    <property type="entry name" value="NUDIX_hydrolase_dom"/>
</dbReference>
<dbReference type="InterPro" id="IPR033650">
    <property type="entry name" value="Ribosomal_mL46_NUDIX"/>
</dbReference>
<keyword evidence="5 11" id="KW-0689">Ribosomal protein</keyword>
<dbReference type="GO" id="GO:0005762">
    <property type="term" value="C:mitochondrial large ribosomal subunit"/>
    <property type="evidence" value="ECO:0007669"/>
    <property type="project" value="TreeGrafter"/>
</dbReference>
<dbReference type="Pfam" id="PF00293">
    <property type="entry name" value="NUDIX"/>
    <property type="match status" value="1"/>
</dbReference>
<proteinExistence type="inferred from homology"/>
<evidence type="ECO:0000256" key="9">
    <source>
        <dbReference type="SAM" id="MobiDB-lite"/>
    </source>
</evidence>
<dbReference type="FunFam" id="3.90.79.10:FF:000018">
    <property type="entry name" value="39S ribosomal protein L46, mitochondrial"/>
    <property type="match status" value="1"/>
</dbReference>
<evidence type="ECO:0000256" key="4">
    <source>
        <dbReference type="ARBA" id="ARBA00022946"/>
    </source>
</evidence>
<evidence type="ECO:0000256" key="3">
    <source>
        <dbReference type="ARBA" id="ARBA00022801"/>
    </source>
</evidence>
<name>A0A433DCQ4_9FUNG</name>
<comment type="similarity">
    <text evidence="2">Belongs to the mitochondrion-specific ribosomal protein mL46 family.</text>
</comment>
<feature type="region of interest" description="Disordered" evidence="9">
    <location>
        <begin position="26"/>
        <end position="46"/>
    </location>
</feature>
<evidence type="ECO:0000313" key="11">
    <source>
        <dbReference type="EMBL" id="RUP48588.1"/>
    </source>
</evidence>
<evidence type="ECO:0000256" key="8">
    <source>
        <dbReference type="ARBA" id="ARBA00035190"/>
    </source>
</evidence>
<dbReference type="InterPro" id="IPR021757">
    <property type="entry name" value="Ribosomal_mL46_N"/>
</dbReference>
<keyword evidence="7" id="KW-0687">Ribonucleoprotein</keyword>
<dbReference type="AlphaFoldDB" id="A0A433DCQ4"/>
<dbReference type="Proteomes" id="UP000268093">
    <property type="component" value="Unassembled WGS sequence"/>
</dbReference>
<dbReference type="InterPro" id="IPR040008">
    <property type="entry name" value="Ribosomal_mL46"/>
</dbReference>
<keyword evidence="6" id="KW-0496">Mitochondrion</keyword>
<dbReference type="GO" id="GO:0016787">
    <property type="term" value="F:hydrolase activity"/>
    <property type="evidence" value="ECO:0007669"/>
    <property type="project" value="UniProtKB-KW"/>
</dbReference>
<protein>
    <recommendedName>
        <fullName evidence="8">Large ribosomal subunit protein mL46</fullName>
    </recommendedName>
</protein>
<dbReference type="Gene3D" id="3.90.79.10">
    <property type="entry name" value="Nucleoside Triphosphate Pyrophosphohydrolase"/>
    <property type="match status" value="1"/>
</dbReference>
<dbReference type="PROSITE" id="PS00893">
    <property type="entry name" value="NUDIX_BOX"/>
    <property type="match status" value="1"/>
</dbReference>
<feature type="domain" description="Nudix hydrolase" evidence="10">
    <location>
        <begin position="166"/>
        <end position="308"/>
    </location>
</feature>
<evidence type="ECO:0000259" key="10">
    <source>
        <dbReference type="PROSITE" id="PS51462"/>
    </source>
</evidence>
<dbReference type="Pfam" id="PF11788">
    <property type="entry name" value="MRP-L46"/>
    <property type="match status" value="1"/>
</dbReference>
<evidence type="ECO:0000256" key="5">
    <source>
        <dbReference type="ARBA" id="ARBA00022980"/>
    </source>
</evidence>
<accession>A0A433DCQ4</accession>
<dbReference type="PANTHER" id="PTHR13124:SF12">
    <property type="entry name" value="LARGE RIBOSOMAL SUBUNIT PROTEIN ML46"/>
    <property type="match status" value="1"/>
</dbReference>
<dbReference type="PROSITE" id="PS51462">
    <property type="entry name" value="NUDIX"/>
    <property type="match status" value="1"/>
</dbReference>
<evidence type="ECO:0000256" key="6">
    <source>
        <dbReference type="ARBA" id="ARBA00023128"/>
    </source>
</evidence>
<dbReference type="InterPro" id="IPR020084">
    <property type="entry name" value="NUDIX_hydrolase_CS"/>
</dbReference>
<sequence length="308" mass="34918">MYPRPHFATASARLLSNAAQASAARPLRKYTASAPPTTPLSTPPSTTVAPLWVPLIAKGYRIVAGVVLIRDPQIIRDPTPFERAYFAYQEKLARAAALPFPVGFYFKKGSVAERRWKEEEAARNQAMRSPLSIQDAVREAAELAQTDEERVQQQETKIEYADRITEADRVGDMKSLDRALQRSLYLVVKKPREQHAWQFPQGGVGTGELLHQAARRELLEECGPDMDVWFVGRTPIGHYKYIFPDDYVAKDPKAKGARVFFMKAHIFAGQVRPDNDEVVDYAWVTKQELKEYVSPDYYKAVKDMLSEL</sequence>
<evidence type="ECO:0000256" key="7">
    <source>
        <dbReference type="ARBA" id="ARBA00023274"/>
    </source>
</evidence>
<evidence type="ECO:0000256" key="2">
    <source>
        <dbReference type="ARBA" id="ARBA00009070"/>
    </source>
</evidence>
<dbReference type="SUPFAM" id="SSF55811">
    <property type="entry name" value="Nudix"/>
    <property type="match status" value="1"/>
</dbReference>
<organism evidence="11 12">
    <name type="scientific">Jimgerdemannia flammicorona</name>
    <dbReference type="NCBI Taxonomy" id="994334"/>
    <lineage>
        <taxon>Eukaryota</taxon>
        <taxon>Fungi</taxon>
        <taxon>Fungi incertae sedis</taxon>
        <taxon>Mucoromycota</taxon>
        <taxon>Mucoromycotina</taxon>
        <taxon>Endogonomycetes</taxon>
        <taxon>Endogonales</taxon>
        <taxon>Endogonaceae</taxon>
        <taxon>Jimgerdemannia</taxon>
    </lineage>
</organism>
<comment type="subcellular location">
    <subcellularLocation>
        <location evidence="1">Mitochondrion</location>
    </subcellularLocation>
</comment>
<gene>
    <name evidence="11" type="ORF">BC936DRAFT_144348</name>
</gene>
<comment type="caution">
    <text evidence="11">The sequence shown here is derived from an EMBL/GenBank/DDBJ whole genome shotgun (WGS) entry which is preliminary data.</text>
</comment>
<evidence type="ECO:0000256" key="1">
    <source>
        <dbReference type="ARBA" id="ARBA00004173"/>
    </source>
</evidence>